<sequence length="56" mass="6787">MVKVNIHLEQLEELLEERQYQDRRKQQLPILPEQDRRKRVRRRSEAVSFAQVQSGA</sequence>
<dbReference type="EMBL" id="JBHRSD010000034">
    <property type="protein sequence ID" value="MFC3034229.1"/>
    <property type="molecule type" value="Genomic_DNA"/>
</dbReference>
<keyword evidence="2" id="KW-1185">Reference proteome</keyword>
<dbReference type="RefSeq" id="WP_377127125.1">
    <property type="nucleotide sequence ID" value="NZ_JBHRSD010000034.1"/>
</dbReference>
<evidence type="ECO:0000313" key="1">
    <source>
        <dbReference type="EMBL" id="MFC3034229.1"/>
    </source>
</evidence>
<proteinExistence type="predicted"/>
<accession>A0ABV7CNH3</accession>
<reference evidence="2" key="1">
    <citation type="journal article" date="2019" name="Int. J. Syst. Evol. Microbiol.">
        <title>The Global Catalogue of Microorganisms (GCM) 10K type strain sequencing project: providing services to taxonomists for standard genome sequencing and annotation.</title>
        <authorList>
            <consortium name="The Broad Institute Genomics Platform"/>
            <consortium name="The Broad Institute Genome Sequencing Center for Infectious Disease"/>
            <person name="Wu L."/>
            <person name="Ma J."/>
        </authorList>
    </citation>
    <scope>NUCLEOTIDE SEQUENCE [LARGE SCALE GENOMIC DNA]</scope>
    <source>
        <strain evidence="2">KCTC 42730</strain>
    </source>
</reference>
<evidence type="ECO:0000313" key="2">
    <source>
        <dbReference type="Proteomes" id="UP001595453"/>
    </source>
</evidence>
<dbReference type="Proteomes" id="UP001595453">
    <property type="component" value="Unassembled WGS sequence"/>
</dbReference>
<protein>
    <submittedName>
        <fullName evidence="1">Uncharacterized protein</fullName>
    </submittedName>
</protein>
<organism evidence="1 2">
    <name type="scientific">Pseudoalteromonas fenneropenaei</name>
    <dbReference type="NCBI Taxonomy" id="1737459"/>
    <lineage>
        <taxon>Bacteria</taxon>
        <taxon>Pseudomonadati</taxon>
        <taxon>Pseudomonadota</taxon>
        <taxon>Gammaproteobacteria</taxon>
        <taxon>Alteromonadales</taxon>
        <taxon>Pseudoalteromonadaceae</taxon>
        <taxon>Pseudoalteromonas</taxon>
    </lineage>
</organism>
<gene>
    <name evidence="1" type="ORF">ACFOEE_17110</name>
</gene>
<name>A0ABV7CNH3_9GAMM</name>
<comment type="caution">
    <text evidence="1">The sequence shown here is derived from an EMBL/GenBank/DDBJ whole genome shotgun (WGS) entry which is preliminary data.</text>
</comment>